<organism evidence="1">
    <name type="scientific">uncultured Caudovirales phage</name>
    <dbReference type="NCBI Taxonomy" id="2100421"/>
    <lineage>
        <taxon>Viruses</taxon>
        <taxon>Duplodnaviria</taxon>
        <taxon>Heunggongvirae</taxon>
        <taxon>Uroviricota</taxon>
        <taxon>Caudoviricetes</taxon>
        <taxon>Peduoviridae</taxon>
        <taxon>Maltschvirus</taxon>
        <taxon>Maltschvirus maltsch</taxon>
    </lineage>
</organism>
<sequence length="329" mass="36756">MANTPAQDQYDADLNELNRLTGLERTKAKEAFDRKYPDGRPTAGDTTVDGKAEALAFGLTESLIGAFPELREVYDLFLKKDYTEARLKYFATNYYKNITETGKTRQTLKATAPGQYAQLLDAYRIAQRKRLVGKGVNLDDVTFNSLTEEGFNSGLDENQLDVKILNSGKLGTIGGTTLGAVNTLKTYADDYGVNQLLNKSWWDQKSMDLFAGKTTDDDIEEEIRNMSASAYAAYAPGIMAGRSLASQTSALKQTYANLYGVDPDTVQYNTKGFMKLLQYVDPKTKQPVPIPIWEAEKVIKSEEDWLFTPTATADFDRIGYNILKDWNLI</sequence>
<protein>
    <submittedName>
        <fullName evidence="1">Uncharacterized protein</fullName>
    </submittedName>
</protein>
<gene>
    <name evidence="1" type="ORF">UFOVP404_47</name>
</gene>
<proteinExistence type="predicted"/>
<reference evidence="1" key="1">
    <citation type="submission" date="2020-04" db="EMBL/GenBank/DDBJ databases">
        <authorList>
            <person name="Chiriac C."/>
            <person name="Salcher M."/>
            <person name="Ghai R."/>
            <person name="Kavagutti S V."/>
        </authorList>
    </citation>
    <scope>NUCLEOTIDE SEQUENCE</scope>
</reference>
<evidence type="ECO:0000313" key="1">
    <source>
        <dbReference type="EMBL" id="CAB4140328.1"/>
    </source>
</evidence>
<dbReference type="EMBL" id="LR796377">
    <property type="protein sequence ID" value="CAB4140328.1"/>
    <property type="molecule type" value="Genomic_DNA"/>
</dbReference>
<accession>A0A6J5M0U7</accession>
<name>A0A6J5M0U7_9CAUD</name>